<name>A0AAV4RYL5_9ARAC</name>
<keyword evidence="2" id="KW-1185">Reference proteome</keyword>
<accession>A0AAV4RYL5</accession>
<dbReference type="EMBL" id="BPLQ01006949">
    <property type="protein sequence ID" value="GIY26530.1"/>
    <property type="molecule type" value="Genomic_DNA"/>
</dbReference>
<dbReference type="Proteomes" id="UP001054837">
    <property type="component" value="Unassembled WGS sequence"/>
</dbReference>
<protein>
    <submittedName>
        <fullName evidence="1">Uncharacterized protein</fullName>
    </submittedName>
</protein>
<organism evidence="1 2">
    <name type="scientific">Caerostris darwini</name>
    <dbReference type="NCBI Taxonomy" id="1538125"/>
    <lineage>
        <taxon>Eukaryota</taxon>
        <taxon>Metazoa</taxon>
        <taxon>Ecdysozoa</taxon>
        <taxon>Arthropoda</taxon>
        <taxon>Chelicerata</taxon>
        <taxon>Arachnida</taxon>
        <taxon>Araneae</taxon>
        <taxon>Araneomorphae</taxon>
        <taxon>Entelegynae</taxon>
        <taxon>Araneoidea</taxon>
        <taxon>Araneidae</taxon>
        <taxon>Caerostris</taxon>
    </lineage>
</organism>
<proteinExistence type="predicted"/>
<comment type="caution">
    <text evidence="1">The sequence shown here is derived from an EMBL/GenBank/DDBJ whole genome shotgun (WGS) entry which is preliminary data.</text>
</comment>
<evidence type="ECO:0000313" key="1">
    <source>
        <dbReference type="EMBL" id="GIY26530.1"/>
    </source>
</evidence>
<gene>
    <name evidence="1" type="ORF">CDAR_66381</name>
</gene>
<evidence type="ECO:0000313" key="2">
    <source>
        <dbReference type="Proteomes" id="UP001054837"/>
    </source>
</evidence>
<dbReference type="AlphaFoldDB" id="A0AAV4RYL5"/>
<reference evidence="1 2" key="1">
    <citation type="submission" date="2021-06" db="EMBL/GenBank/DDBJ databases">
        <title>Caerostris darwini draft genome.</title>
        <authorList>
            <person name="Kono N."/>
            <person name="Arakawa K."/>
        </authorList>
    </citation>
    <scope>NUCLEOTIDE SEQUENCE [LARGE SCALE GENOMIC DNA]</scope>
</reference>
<sequence length="96" mass="10644">MSVIVPLFTNFGPSLSETISNSSGIDELLVDKALNEDEIIEVALEIPVPKERSDKDEENPVLKADLLKGFELVTKMGNHFLNMILIRNETGSFNVI</sequence>